<feature type="compositionally biased region" description="Polar residues" evidence="1">
    <location>
        <begin position="87"/>
        <end position="97"/>
    </location>
</feature>
<comment type="caution">
    <text evidence="2">The sequence shown here is derived from an EMBL/GenBank/DDBJ whole genome shotgun (WGS) entry which is preliminary data.</text>
</comment>
<feature type="compositionally biased region" description="Polar residues" evidence="1">
    <location>
        <begin position="1"/>
        <end position="19"/>
    </location>
</feature>
<keyword evidence="3" id="KW-1185">Reference proteome</keyword>
<dbReference type="Proteomes" id="UP000092124">
    <property type="component" value="Unassembled WGS sequence"/>
</dbReference>
<accession>A0A1A6HKQ7</accession>
<evidence type="ECO:0000313" key="3">
    <source>
        <dbReference type="Proteomes" id="UP000092124"/>
    </source>
</evidence>
<name>A0A1A6HKQ7_NEOLE</name>
<evidence type="ECO:0000313" key="2">
    <source>
        <dbReference type="EMBL" id="OBS78262.1"/>
    </source>
</evidence>
<dbReference type="AlphaFoldDB" id="A0A1A6HKQ7"/>
<feature type="compositionally biased region" description="Low complexity" evidence="1">
    <location>
        <begin position="112"/>
        <end position="142"/>
    </location>
</feature>
<gene>
    <name evidence="2" type="ORF">A6R68_19346</name>
</gene>
<organism evidence="2 3">
    <name type="scientific">Neotoma lepida</name>
    <name type="common">Desert woodrat</name>
    <dbReference type="NCBI Taxonomy" id="56216"/>
    <lineage>
        <taxon>Eukaryota</taxon>
        <taxon>Metazoa</taxon>
        <taxon>Chordata</taxon>
        <taxon>Craniata</taxon>
        <taxon>Vertebrata</taxon>
        <taxon>Euteleostomi</taxon>
        <taxon>Mammalia</taxon>
        <taxon>Eutheria</taxon>
        <taxon>Euarchontoglires</taxon>
        <taxon>Glires</taxon>
        <taxon>Rodentia</taxon>
        <taxon>Myomorpha</taxon>
        <taxon>Muroidea</taxon>
        <taxon>Cricetidae</taxon>
        <taxon>Neotominae</taxon>
        <taxon>Neotoma</taxon>
    </lineage>
</organism>
<evidence type="ECO:0000256" key="1">
    <source>
        <dbReference type="SAM" id="MobiDB-lite"/>
    </source>
</evidence>
<proteinExistence type="predicted"/>
<reference evidence="2 3" key="1">
    <citation type="submission" date="2016-06" db="EMBL/GenBank/DDBJ databases">
        <title>The Draft Genome Sequence and Annotation of the Desert Woodrat Neotoma lepida.</title>
        <authorList>
            <person name="Campbell M."/>
            <person name="Oakeson K.F."/>
            <person name="Yandell M."/>
            <person name="Halpert J.R."/>
            <person name="Dearing D."/>
        </authorList>
    </citation>
    <scope>NUCLEOTIDE SEQUENCE [LARGE SCALE GENOMIC DNA]</scope>
    <source>
        <strain evidence="2">417</strain>
        <tissue evidence="2">Liver</tissue>
    </source>
</reference>
<protein>
    <submittedName>
        <fullName evidence="2">Uncharacterized protein</fullName>
    </submittedName>
</protein>
<sequence length="164" mass="17220">MGRKQPQQLVEGLEQSSPPKSARLSPRHSQQQKCPCLSPEQLHLPKQPLMGPKKPMSLTNLNHYFPYPIALHGPKEAPEVTTGPRPVSQTSTITSPTRLPFTSGAARPGPPASSEAPLSAEAAVPAGSGASPSAPAFNPGPSLQAPEDTVDLTLPQGRPAKPHL</sequence>
<dbReference type="EMBL" id="LZPO01027470">
    <property type="protein sequence ID" value="OBS78262.1"/>
    <property type="molecule type" value="Genomic_DNA"/>
</dbReference>
<feature type="region of interest" description="Disordered" evidence="1">
    <location>
        <begin position="1"/>
        <end position="164"/>
    </location>
</feature>